<organism evidence="1 2">
    <name type="scientific">Panagrolaimus sp. PS1159</name>
    <dbReference type="NCBI Taxonomy" id="55785"/>
    <lineage>
        <taxon>Eukaryota</taxon>
        <taxon>Metazoa</taxon>
        <taxon>Ecdysozoa</taxon>
        <taxon>Nematoda</taxon>
        <taxon>Chromadorea</taxon>
        <taxon>Rhabditida</taxon>
        <taxon>Tylenchina</taxon>
        <taxon>Panagrolaimomorpha</taxon>
        <taxon>Panagrolaimoidea</taxon>
        <taxon>Panagrolaimidae</taxon>
        <taxon>Panagrolaimus</taxon>
    </lineage>
</organism>
<dbReference type="WBParaSite" id="PS1159_v2.g21917.t1">
    <property type="protein sequence ID" value="PS1159_v2.g21917.t1"/>
    <property type="gene ID" value="PS1159_v2.g21917"/>
</dbReference>
<evidence type="ECO:0000313" key="2">
    <source>
        <dbReference type="WBParaSite" id="PS1159_v2.g21917.t1"/>
    </source>
</evidence>
<sequence length="205" mass="23957">MGNYKYFLIYQLTCDFLFDFSAFIYEPIFLWPLPLAYVNSFFELGQNYLFHFWAISIAIIIAGIHALFISFAYRIGMTFMDGIVKAYFTNKKLLFASNFLIYLFFLGIFLIPIYKEVHAVPEIQAAFISDVPVLAEVFKLRPNAAGYHPKMMSEWINVLIIDGVLAMILLPIAFLIMHFIFISRMKRTEKVLSKSTFKVQRMLYK</sequence>
<evidence type="ECO:0000313" key="1">
    <source>
        <dbReference type="Proteomes" id="UP000887580"/>
    </source>
</evidence>
<name>A0AC35FXH7_9BILA</name>
<dbReference type="Proteomes" id="UP000887580">
    <property type="component" value="Unplaced"/>
</dbReference>
<accession>A0AC35FXH7</accession>
<proteinExistence type="predicted"/>
<reference evidence="2" key="1">
    <citation type="submission" date="2022-11" db="UniProtKB">
        <authorList>
            <consortium name="WormBaseParasite"/>
        </authorList>
    </citation>
    <scope>IDENTIFICATION</scope>
</reference>
<protein>
    <submittedName>
        <fullName evidence="2">Uncharacterized protein</fullName>
    </submittedName>
</protein>